<dbReference type="PANTHER" id="PTHR41244">
    <property type="entry name" value="RHAMNAN SYNTHESIS F"/>
    <property type="match status" value="1"/>
</dbReference>
<dbReference type="PANTHER" id="PTHR41244:SF1">
    <property type="entry name" value="GLYCOSYLTRANSFERASE"/>
    <property type="match status" value="1"/>
</dbReference>
<reference evidence="1" key="3">
    <citation type="submission" date="2019-09" db="EMBL/GenBank/DDBJ databases">
        <title>Co-occurence of chitin degradation, pigmentation and bioactivity in marine Pseudoalteromonas.</title>
        <authorList>
            <person name="Sonnenschein E.C."/>
            <person name="Bech P.K."/>
        </authorList>
    </citation>
    <scope>NUCLEOTIDE SEQUENCE</scope>
    <source>
        <strain evidence="1">S3790</strain>
        <strain evidence="2">S3895</strain>
    </source>
</reference>
<reference evidence="3 4" key="2">
    <citation type="submission" date="2019-06" db="EMBL/GenBank/DDBJ databases">
        <title>Co-occurence of chitin degradation, pigmentation and bioactivity in marine Pseudoalteromonas.</title>
        <authorList>
            <person name="Sonnenschein E.C."/>
            <person name="Bech P.K."/>
        </authorList>
    </citation>
    <scope>NUCLEOTIDE SEQUENCE [LARGE SCALE GENOMIC DNA]</scope>
    <source>
        <strain evidence="4">S3790</strain>
        <strain evidence="3">S3895</strain>
    </source>
</reference>
<dbReference type="Proteomes" id="UP000307164">
    <property type="component" value="Unassembled WGS sequence"/>
</dbReference>
<dbReference type="AlphaFoldDB" id="A0A5S3VCN6"/>
<dbReference type="Proteomes" id="UP000307217">
    <property type="component" value="Unassembled WGS sequence"/>
</dbReference>
<comment type="caution">
    <text evidence="1">The sequence shown here is derived from an EMBL/GenBank/DDBJ whole genome shotgun (WGS) entry which is preliminary data.</text>
</comment>
<evidence type="ECO:0000313" key="1">
    <source>
        <dbReference type="EMBL" id="TMO69957.1"/>
    </source>
</evidence>
<keyword evidence="3" id="KW-1185">Reference proteome</keyword>
<dbReference type="RefSeq" id="WP_138589898.1">
    <property type="nucleotide sequence ID" value="NZ_PNBW01000033.1"/>
</dbReference>
<sequence>MKIYAFYLPQFHEIPENNEWWGEGFTEWVNVKNAKPLFAEHEQPRVPLNDNYYDLNNNQVMESQAMMAKKYGVDGFCFYHYWFGGKQLLQKPLLALLKNKSVDIEFCLSWANEPWARTWDGRDKDVLMPQNYGEKEDWERHFNYLVQFFNDQRYTKVGGKPMLLIYKSKDIPNFDRMIEFWNHLAIKHGFVDGLHIVETMGGKQSQPISSKSAAVVEFEPSLSLGKNGDRVFWFVNKLKMLINKGLYRFNFNSVARISLERDVSYGDKVRYLGCFPGWDNTPRKGTKGVVFDKATPKTFESYLSSQINKSQPGSIVFINAWNEWAEGAYLEPDTVNGYSYLDAVMNARSKNSSFKV</sequence>
<name>A0A5S3VCN6_9GAMM</name>
<evidence type="ECO:0000313" key="3">
    <source>
        <dbReference type="Proteomes" id="UP000307164"/>
    </source>
</evidence>
<evidence type="ECO:0000313" key="2">
    <source>
        <dbReference type="EMBL" id="TMO75982.1"/>
    </source>
</evidence>
<keyword evidence="1" id="KW-0808">Transferase</keyword>
<dbReference type="CDD" id="cd11579">
    <property type="entry name" value="Glyco_tran_WbsX"/>
    <property type="match status" value="1"/>
</dbReference>
<dbReference type="GO" id="GO:0016740">
    <property type="term" value="F:transferase activity"/>
    <property type="evidence" value="ECO:0007669"/>
    <property type="project" value="UniProtKB-KW"/>
</dbReference>
<gene>
    <name evidence="1" type="ORF">CWC19_02900</name>
    <name evidence="2" type="ORF">CWC20_06925</name>
</gene>
<reference evidence="1 4" key="1">
    <citation type="submission" date="2018-01" db="EMBL/GenBank/DDBJ databases">
        <authorList>
            <person name="Paulsen S."/>
            <person name="Gram L.K."/>
        </authorList>
    </citation>
    <scope>NUCLEOTIDE SEQUENCE [LARGE SCALE GENOMIC DNA]</scope>
    <source>
        <strain evidence="1 4">S3790</strain>
        <strain evidence="2">S3895</strain>
    </source>
</reference>
<dbReference type="Gene3D" id="3.20.20.80">
    <property type="entry name" value="Glycosidases"/>
    <property type="match status" value="1"/>
</dbReference>
<dbReference type="Pfam" id="PF14307">
    <property type="entry name" value="Glyco_tran_WbsX"/>
    <property type="match status" value="1"/>
</dbReference>
<dbReference type="OrthoDB" id="433681at2"/>
<evidence type="ECO:0000313" key="4">
    <source>
        <dbReference type="Proteomes" id="UP000307217"/>
    </source>
</evidence>
<protein>
    <submittedName>
        <fullName evidence="1">Glycosyl transferase</fullName>
    </submittedName>
</protein>
<organism evidence="1 4">
    <name type="scientific">Pseudoalteromonas aurantia</name>
    <dbReference type="NCBI Taxonomy" id="43654"/>
    <lineage>
        <taxon>Bacteria</taxon>
        <taxon>Pseudomonadati</taxon>
        <taxon>Pseudomonadota</taxon>
        <taxon>Gammaproteobacteria</taxon>
        <taxon>Alteromonadales</taxon>
        <taxon>Pseudoalteromonadaceae</taxon>
        <taxon>Pseudoalteromonas</taxon>
    </lineage>
</organism>
<proteinExistence type="predicted"/>
<accession>A0A5S3VCN6</accession>
<dbReference type="EMBL" id="PNBX01000008">
    <property type="protein sequence ID" value="TMO69957.1"/>
    <property type="molecule type" value="Genomic_DNA"/>
</dbReference>
<dbReference type="InterPro" id="IPR032719">
    <property type="entry name" value="WbsX"/>
</dbReference>
<dbReference type="EMBL" id="PNBW01000033">
    <property type="protein sequence ID" value="TMO75982.1"/>
    <property type="molecule type" value="Genomic_DNA"/>
</dbReference>